<dbReference type="Proteomes" id="UP000649617">
    <property type="component" value="Unassembled WGS sequence"/>
</dbReference>
<organism evidence="1 2">
    <name type="scientific">Symbiodinium pilosum</name>
    <name type="common">Dinoflagellate</name>
    <dbReference type="NCBI Taxonomy" id="2952"/>
    <lineage>
        <taxon>Eukaryota</taxon>
        <taxon>Sar</taxon>
        <taxon>Alveolata</taxon>
        <taxon>Dinophyceae</taxon>
        <taxon>Suessiales</taxon>
        <taxon>Symbiodiniaceae</taxon>
        <taxon>Symbiodinium</taxon>
    </lineage>
</organism>
<accession>A0A812XTJ9</accession>
<gene>
    <name evidence="1" type="ORF">SPIL2461_LOCUS21630</name>
</gene>
<sequence length="119" mass="13225">EAIELWMELTDMNAEENSLGYPQWVLDEEWHALQKAMDEHVEDLAQEQEADEARYKTGPCAQRWNSQTTQASIAGLTPAVEMELQQLAPLSVAGGSPGVPHIPRPVPPHDTLAEFFASE</sequence>
<proteinExistence type="predicted"/>
<dbReference type="AlphaFoldDB" id="A0A812XTJ9"/>
<dbReference type="EMBL" id="CAJNIZ010046430">
    <property type="protein sequence ID" value="CAE7748290.1"/>
    <property type="molecule type" value="Genomic_DNA"/>
</dbReference>
<feature type="non-terminal residue" evidence="1">
    <location>
        <position position="119"/>
    </location>
</feature>
<comment type="caution">
    <text evidence="1">The sequence shown here is derived from an EMBL/GenBank/DDBJ whole genome shotgun (WGS) entry which is preliminary data.</text>
</comment>
<keyword evidence="2" id="KW-1185">Reference proteome</keyword>
<reference evidence="1" key="1">
    <citation type="submission" date="2021-02" db="EMBL/GenBank/DDBJ databases">
        <authorList>
            <person name="Dougan E. K."/>
            <person name="Rhodes N."/>
            <person name="Thang M."/>
            <person name="Chan C."/>
        </authorList>
    </citation>
    <scope>NUCLEOTIDE SEQUENCE</scope>
</reference>
<protein>
    <submittedName>
        <fullName evidence="1">Uncharacterized protein</fullName>
    </submittedName>
</protein>
<name>A0A812XTJ9_SYMPI</name>
<feature type="non-terminal residue" evidence="1">
    <location>
        <position position="1"/>
    </location>
</feature>
<evidence type="ECO:0000313" key="1">
    <source>
        <dbReference type="EMBL" id="CAE7748290.1"/>
    </source>
</evidence>
<evidence type="ECO:0000313" key="2">
    <source>
        <dbReference type="Proteomes" id="UP000649617"/>
    </source>
</evidence>